<dbReference type="InterPro" id="IPR044230">
    <property type="entry name" value="GTF3C4"/>
</dbReference>
<feature type="region of interest" description="Disordered" evidence="1">
    <location>
        <begin position="224"/>
        <end position="243"/>
    </location>
</feature>
<dbReference type="PANTHER" id="PTHR15496:SF2">
    <property type="entry name" value="GENERAL TRANSCRIPTION FACTOR 3C POLYPEPTIDE 4"/>
    <property type="match status" value="1"/>
</dbReference>
<dbReference type="Pfam" id="PF12657">
    <property type="entry name" value="TFIIIC_delta"/>
    <property type="match status" value="1"/>
</dbReference>
<accession>A0AAD3DP14</accession>
<reference evidence="3 4" key="1">
    <citation type="journal article" date="2021" name="Sci. Rep.">
        <title>Genome sequencing of the multicellular alga Astrephomene provides insights into convergent evolution of germ-soma differentiation.</title>
        <authorList>
            <person name="Yamashita S."/>
            <person name="Yamamoto K."/>
            <person name="Matsuzaki R."/>
            <person name="Suzuki S."/>
            <person name="Yamaguchi H."/>
            <person name="Hirooka S."/>
            <person name="Minakuchi Y."/>
            <person name="Miyagishima S."/>
            <person name="Kawachi M."/>
            <person name="Toyoda A."/>
            <person name="Nozaki H."/>
        </authorList>
    </citation>
    <scope>NUCLEOTIDE SEQUENCE [LARGE SCALE GENOMIC DNA]</scope>
    <source>
        <strain evidence="3 4">NIES-4017</strain>
    </source>
</reference>
<organism evidence="3 4">
    <name type="scientific">Astrephomene gubernaculifera</name>
    <dbReference type="NCBI Taxonomy" id="47775"/>
    <lineage>
        <taxon>Eukaryota</taxon>
        <taxon>Viridiplantae</taxon>
        <taxon>Chlorophyta</taxon>
        <taxon>core chlorophytes</taxon>
        <taxon>Chlorophyceae</taxon>
        <taxon>CS clade</taxon>
        <taxon>Chlamydomonadales</taxon>
        <taxon>Astrephomenaceae</taxon>
        <taxon>Astrephomene</taxon>
    </lineage>
</organism>
<evidence type="ECO:0000256" key="1">
    <source>
        <dbReference type="SAM" id="MobiDB-lite"/>
    </source>
</evidence>
<dbReference type="InterPro" id="IPR024761">
    <property type="entry name" value="TFIIIC_delta_N"/>
</dbReference>
<gene>
    <name evidence="3" type="ORF">Agub_g6795</name>
</gene>
<evidence type="ECO:0000313" key="4">
    <source>
        <dbReference type="Proteomes" id="UP001054857"/>
    </source>
</evidence>
<feature type="domain" description="Transcription factor IIIC 90kDa subunit N-terminal" evidence="2">
    <location>
        <begin position="21"/>
        <end position="150"/>
    </location>
</feature>
<sequence>MQVQDHVGIYQVPEALDCIKWSQDNLLAVAAGQSITIFNPAVLGGPRAFAPLRSVDLSAVAPGFRPKDWLDSAQFAMSAVHEVNLKNPVSDQSWRAIAWSPMGCTSSGGCLLAALSPDFKVRLLGPPSGSLSSTWREVVDVTELLRAHMAATGWQEIDSLAGCGRTAAQSSALLRLRGGCPSPLKDHMRLGPQEQLLRRLLQAKAQGPGLLPELLRQHRISLRRASKQRQLPLPPPRQAPSPG</sequence>
<dbReference type="GO" id="GO:0000127">
    <property type="term" value="C:transcription factor TFIIIC complex"/>
    <property type="evidence" value="ECO:0007669"/>
    <property type="project" value="InterPro"/>
</dbReference>
<dbReference type="GO" id="GO:0004402">
    <property type="term" value="F:histone acetyltransferase activity"/>
    <property type="evidence" value="ECO:0007669"/>
    <property type="project" value="InterPro"/>
</dbReference>
<dbReference type="GO" id="GO:0006384">
    <property type="term" value="P:transcription initiation at RNA polymerase III promoter"/>
    <property type="evidence" value="ECO:0007669"/>
    <property type="project" value="InterPro"/>
</dbReference>
<evidence type="ECO:0000313" key="3">
    <source>
        <dbReference type="EMBL" id="GFR45416.1"/>
    </source>
</evidence>
<name>A0AAD3DP14_9CHLO</name>
<dbReference type="EMBL" id="BMAR01000010">
    <property type="protein sequence ID" value="GFR45416.1"/>
    <property type="molecule type" value="Genomic_DNA"/>
</dbReference>
<dbReference type="PANTHER" id="PTHR15496">
    <property type="entry name" value="GENERAL TRANSCRIPTION FACTOR 3C POLYPEPTIDE 4 FAMILY"/>
    <property type="match status" value="1"/>
</dbReference>
<comment type="caution">
    <text evidence="3">The sequence shown here is derived from an EMBL/GenBank/DDBJ whole genome shotgun (WGS) entry which is preliminary data.</text>
</comment>
<protein>
    <recommendedName>
        <fullName evidence="2">Transcription factor IIIC 90kDa subunit N-terminal domain-containing protein</fullName>
    </recommendedName>
</protein>
<evidence type="ECO:0000259" key="2">
    <source>
        <dbReference type="Pfam" id="PF12657"/>
    </source>
</evidence>
<dbReference type="AlphaFoldDB" id="A0AAD3DP14"/>
<keyword evidence="4" id="KW-1185">Reference proteome</keyword>
<feature type="compositionally biased region" description="Pro residues" evidence="1">
    <location>
        <begin position="232"/>
        <end position="243"/>
    </location>
</feature>
<proteinExistence type="predicted"/>
<dbReference type="Proteomes" id="UP001054857">
    <property type="component" value="Unassembled WGS sequence"/>
</dbReference>